<dbReference type="CDD" id="cd02791">
    <property type="entry name" value="MopB_CT_Nitrate-R-NapA-like"/>
    <property type="match status" value="1"/>
</dbReference>
<evidence type="ECO:0000256" key="5">
    <source>
        <dbReference type="ARBA" id="ARBA00022505"/>
    </source>
</evidence>
<keyword evidence="10" id="KW-0534">Nitrate assimilation</keyword>
<dbReference type="GO" id="GO:1990204">
    <property type="term" value="C:oxidoreductase complex"/>
    <property type="evidence" value="ECO:0007669"/>
    <property type="project" value="UniProtKB-ARBA"/>
</dbReference>
<evidence type="ECO:0000256" key="9">
    <source>
        <dbReference type="ARBA" id="ARBA00023014"/>
    </source>
</evidence>
<dbReference type="RefSeq" id="WP_126538736.1">
    <property type="nucleotide sequence ID" value="NZ_BSPM01000007.1"/>
</dbReference>
<dbReference type="Proteomes" id="UP000294547">
    <property type="component" value="Unassembled WGS sequence"/>
</dbReference>
<evidence type="ECO:0000256" key="10">
    <source>
        <dbReference type="ARBA" id="ARBA00023063"/>
    </source>
</evidence>
<evidence type="ECO:0000256" key="1">
    <source>
        <dbReference type="ARBA" id="ARBA00001942"/>
    </source>
</evidence>
<dbReference type="GO" id="GO:0042128">
    <property type="term" value="P:nitrate assimilation"/>
    <property type="evidence" value="ECO:0007669"/>
    <property type="project" value="UniProtKB-KW"/>
</dbReference>
<dbReference type="Gene3D" id="3.40.50.740">
    <property type="match status" value="1"/>
</dbReference>
<dbReference type="InterPro" id="IPR007419">
    <property type="entry name" value="BFD-like_2Fe2S-bd_dom"/>
</dbReference>
<dbReference type="GO" id="GO:0043546">
    <property type="term" value="F:molybdopterin cofactor binding"/>
    <property type="evidence" value="ECO:0007669"/>
    <property type="project" value="InterPro"/>
</dbReference>
<dbReference type="PROSITE" id="PS51669">
    <property type="entry name" value="4FE4S_MOW_BIS_MGD"/>
    <property type="match status" value="1"/>
</dbReference>
<keyword evidence="6" id="KW-0479">Metal-binding</keyword>
<dbReference type="Pfam" id="PF00384">
    <property type="entry name" value="Molybdopterin"/>
    <property type="match status" value="1"/>
</dbReference>
<name>A0A4R6R9N6_9HYPH</name>
<dbReference type="SMART" id="SM00926">
    <property type="entry name" value="Molybdop_Fe4S4"/>
    <property type="match status" value="1"/>
</dbReference>
<comment type="caution">
    <text evidence="12">The sequence shown here is derived from an EMBL/GenBank/DDBJ whole genome shotgun (WGS) entry which is preliminary data.</text>
</comment>
<dbReference type="InterPro" id="IPR027467">
    <property type="entry name" value="MopterinOxRdtase_cofactor_BS"/>
</dbReference>
<evidence type="ECO:0000313" key="12">
    <source>
        <dbReference type="EMBL" id="TDP82780.1"/>
    </source>
</evidence>
<gene>
    <name evidence="12" type="ORF">EDD54_4052</name>
</gene>
<evidence type="ECO:0000256" key="7">
    <source>
        <dbReference type="ARBA" id="ARBA00023002"/>
    </source>
</evidence>
<dbReference type="Pfam" id="PF04879">
    <property type="entry name" value="Molybdop_Fe4S4"/>
    <property type="match status" value="1"/>
</dbReference>
<keyword evidence="13" id="KW-1185">Reference proteome</keyword>
<dbReference type="InterPro" id="IPR006963">
    <property type="entry name" value="Mopterin_OxRdtase_4Fe-4S_dom"/>
</dbReference>
<evidence type="ECO:0000256" key="4">
    <source>
        <dbReference type="ARBA" id="ARBA00022485"/>
    </source>
</evidence>
<dbReference type="InterPro" id="IPR006657">
    <property type="entry name" value="MoPterin_dinucl-bd_dom"/>
</dbReference>
<dbReference type="Gene3D" id="2.40.40.20">
    <property type="match status" value="1"/>
</dbReference>
<dbReference type="GO" id="GO:0051539">
    <property type="term" value="F:4 iron, 4 sulfur cluster binding"/>
    <property type="evidence" value="ECO:0007669"/>
    <property type="project" value="UniProtKB-KW"/>
</dbReference>
<evidence type="ECO:0000259" key="11">
    <source>
        <dbReference type="PROSITE" id="PS51669"/>
    </source>
</evidence>
<dbReference type="SUPFAM" id="SSF50692">
    <property type="entry name" value="ADC-like"/>
    <property type="match status" value="1"/>
</dbReference>
<dbReference type="InterPro" id="IPR050123">
    <property type="entry name" value="Prok_molybdopt-oxidoreductase"/>
</dbReference>
<evidence type="ECO:0000256" key="8">
    <source>
        <dbReference type="ARBA" id="ARBA00023004"/>
    </source>
</evidence>
<dbReference type="InterPro" id="IPR006656">
    <property type="entry name" value="Mopterin_OxRdtase"/>
</dbReference>
<dbReference type="Gene3D" id="3.40.228.10">
    <property type="entry name" value="Dimethylsulfoxide Reductase, domain 2"/>
    <property type="match status" value="1"/>
</dbReference>
<evidence type="ECO:0000313" key="13">
    <source>
        <dbReference type="Proteomes" id="UP000294547"/>
    </source>
</evidence>
<dbReference type="InterPro" id="IPR009010">
    <property type="entry name" value="Asp_de-COase-like_dom_sf"/>
</dbReference>
<dbReference type="PANTHER" id="PTHR43105:SF9">
    <property type="entry name" value="NADPH-FE(3+) OXIDOREDUCTASE SUBUNIT ALPHA"/>
    <property type="match status" value="1"/>
</dbReference>
<protein>
    <submittedName>
        <fullName evidence="12">Assimilatory nitrate reductase (NADH) alpha subunit apoprotein</fullName>
    </submittedName>
</protein>
<keyword evidence="5" id="KW-0500">Molybdenum</keyword>
<sequence>MKRDATTDPSGAGAPAGSVTRTTCAYCGVGCGILARRGPDGTPTVAGDPDHPANFGRLCAKGAALAETLSLDDRLLEPRIAGRPAGWDEALDLVARRFSETIAEHGPDAVAFYVSGQLLTEDYYVANKLMKGFVGSANIDTNSRLCMASAVAGHKRAFGTDTVPGTYEDFELADLVVLVGSNLAWCHPVLHQRLMAAKAARPEMTVVVVDPRRTATTDAADVHLAIRPGSDVALFAGLLAFLAETGAVDRGFVEGHTAGFREALTAARAVGLAGAAAATGIAEAELARFYALVARTARTVTAFSMGVNQAEDGTDRVNAILNVHLATGRIGRPGATAFSITGQPNAMGGREVGGLANQLAAHGEFDDPEDRARLARFWGTDRLAERPGPKAVDLFRAVEDGRIRALLIMATNPAVSMPDADRVKAAIAACPFVVVADVTAETDTADGADVLLPALGWGEKDGTVTNSERRISRQRAFLPAPGAARPDWWILAEIGRRMGFPGFDWDGPAAIFREHAALTEALNAGRRDLRLGGLADLDRAGYDGLEPVRWPVPAGTREGADRMFADGRAFTPDRRFRFVPTVPIPRRAEPGLVLATGRVRDHWHTMTRTGKSARLSQHIAEPYCEIHPRDAALRAIPAAGLVEIATEYGSAVVRALVTPRVPAGSVFVPMHWTGRSSSRGRIDAVVAPRVDPVSGQPALKATVADVRAFAVAWYGFAVTPARPDLAGFDYAASARAGEGWRIEMAGKILPSDVASLASACLAWQDGAGTLHAVSDPGGGRHGFLAVTADGRVGGAMWIARDPVAVSRRFAVEALGAPAADVAALLAGRPGAAVADGGALVCSCLGVGAGTIAAAVRGGCRDVAAVTARTGAGGNCGSCRSEIRRIVDDASTEIPA</sequence>
<dbReference type="GO" id="GO:0046872">
    <property type="term" value="F:metal ion binding"/>
    <property type="evidence" value="ECO:0007669"/>
    <property type="project" value="UniProtKB-KW"/>
</dbReference>
<dbReference type="Pfam" id="PF01568">
    <property type="entry name" value="Molydop_binding"/>
    <property type="match status" value="1"/>
</dbReference>
<dbReference type="Gene3D" id="1.10.10.1100">
    <property type="entry name" value="BFD-like [2Fe-2S]-binding domain"/>
    <property type="match status" value="1"/>
</dbReference>
<evidence type="ECO:0000256" key="6">
    <source>
        <dbReference type="ARBA" id="ARBA00022723"/>
    </source>
</evidence>
<dbReference type="EMBL" id="SNXY01000010">
    <property type="protein sequence ID" value="TDP82780.1"/>
    <property type="molecule type" value="Genomic_DNA"/>
</dbReference>
<dbReference type="PROSITE" id="PS00551">
    <property type="entry name" value="MOLYBDOPTERIN_PROK_1"/>
    <property type="match status" value="1"/>
</dbReference>
<dbReference type="OrthoDB" id="9816402at2"/>
<dbReference type="GO" id="GO:0045333">
    <property type="term" value="P:cellular respiration"/>
    <property type="evidence" value="ECO:0007669"/>
    <property type="project" value="UniProtKB-ARBA"/>
</dbReference>
<dbReference type="Pfam" id="PF04324">
    <property type="entry name" value="Fer2_BFD"/>
    <property type="match status" value="1"/>
</dbReference>
<dbReference type="InterPro" id="IPR041957">
    <property type="entry name" value="CT_Nitrate-R-NapA-like"/>
</dbReference>
<dbReference type="Gene3D" id="2.20.25.90">
    <property type="entry name" value="ADC-like domains"/>
    <property type="match status" value="1"/>
</dbReference>
<organism evidence="12 13">
    <name type="scientific">Oharaeibacter diazotrophicus</name>
    <dbReference type="NCBI Taxonomy" id="1920512"/>
    <lineage>
        <taxon>Bacteria</taxon>
        <taxon>Pseudomonadati</taxon>
        <taxon>Pseudomonadota</taxon>
        <taxon>Alphaproteobacteria</taxon>
        <taxon>Hyphomicrobiales</taxon>
        <taxon>Pleomorphomonadaceae</taxon>
        <taxon>Oharaeibacter</taxon>
    </lineage>
</organism>
<evidence type="ECO:0000256" key="2">
    <source>
        <dbReference type="ARBA" id="ARBA00001966"/>
    </source>
</evidence>
<reference evidence="12 13" key="1">
    <citation type="submission" date="2019-03" db="EMBL/GenBank/DDBJ databases">
        <title>Genomic Encyclopedia of Type Strains, Phase IV (KMG-IV): sequencing the most valuable type-strain genomes for metagenomic binning, comparative biology and taxonomic classification.</title>
        <authorList>
            <person name="Goeker M."/>
        </authorList>
    </citation>
    <scope>NUCLEOTIDE SEQUENCE [LARGE SCALE GENOMIC DNA]</scope>
    <source>
        <strain evidence="12 13">DSM 102969</strain>
    </source>
</reference>
<keyword evidence="8" id="KW-0408">Iron</keyword>
<keyword evidence="7" id="KW-0560">Oxidoreductase</keyword>
<keyword evidence="4" id="KW-0004">4Fe-4S</keyword>
<comment type="cofactor">
    <cofactor evidence="2">
        <name>[4Fe-4S] cluster</name>
        <dbReference type="ChEBI" id="CHEBI:49883"/>
    </cofactor>
</comment>
<proteinExistence type="inferred from homology"/>
<dbReference type="CDD" id="cd02754">
    <property type="entry name" value="MopB_Nitrate-R-NapA-like"/>
    <property type="match status" value="1"/>
</dbReference>
<feature type="domain" description="4Fe-4S Mo/W bis-MGD-type" evidence="11">
    <location>
        <begin position="17"/>
        <end position="73"/>
    </location>
</feature>
<dbReference type="PANTHER" id="PTHR43105">
    <property type="entry name" value="RESPIRATORY NITRATE REDUCTASE"/>
    <property type="match status" value="1"/>
</dbReference>
<dbReference type="InterPro" id="IPR041854">
    <property type="entry name" value="BFD-like_2Fe2S-bd_dom_sf"/>
</dbReference>
<accession>A0A4R6R9N6</accession>
<keyword evidence="9" id="KW-0411">Iron-sulfur</keyword>
<dbReference type="AlphaFoldDB" id="A0A4R6R9N6"/>
<comment type="similarity">
    <text evidence="3">Belongs to the prokaryotic molybdopterin-containing oxidoreductase family. NasA/NapA/NarB subfamily.</text>
</comment>
<dbReference type="SUPFAM" id="SSF53706">
    <property type="entry name" value="Formate dehydrogenase/DMSO reductase, domains 1-3"/>
    <property type="match status" value="1"/>
</dbReference>
<dbReference type="GO" id="GO:0016020">
    <property type="term" value="C:membrane"/>
    <property type="evidence" value="ECO:0007669"/>
    <property type="project" value="TreeGrafter"/>
</dbReference>
<evidence type="ECO:0000256" key="3">
    <source>
        <dbReference type="ARBA" id="ARBA00008747"/>
    </source>
</evidence>
<dbReference type="GO" id="GO:0016491">
    <property type="term" value="F:oxidoreductase activity"/>
    <property type="evidence" value="ECO:0007669"/>
    <property type="project" value="UniProtKB-KW"/>
</dbReference>
<comment type="cofactor">
    <cofactor evidence="1">
        <name>Mo-bis(molybdopterin guanine dinucleotide)</name>
        <dbReference type="ChEBI" id="CHEBI:60539"/>
    </cofactor>
</comment>